<dbReference type="AlphaFoldDB" id="A0AAN7DMC9"/>
<dbReference type="InterPro" id="IPR036875">
    <property type="entry name" value="Znf_CCHC_sf"/>
</dbReference>
<evidence type="ECO:0000313" key="4">
    <source>
        <dbReference type="EMBL" id="KAK4519254.1"/>
    </source>
</evidence>
<name>A0AAN7DMC9_9FUNG</name>
<dbReference type="GeneID" id="89953172"/>
<keyword evidence="5" id="KW-1185">Reference proteome</keyword>
<feature type="domain" description="CCHC-type" evidence="3">
    <location>
        <begin position="242"/>
        <end position="255"/>
    </location>
</feature>
<dbReference type="GO" id="GO:0008270">
    <property type="term" value="F:zinc ion binding"/>
    <property type="evidence" value="ECO:0007669"/>
    <property type="project" value="UniProtKB-KW"/>
</dbReference>
<accession>A0AAN7DMC9</accession>
<sequence length="410" mass="46502">MTTTSDLSWVKVLSRGLSKKVTNAQPQRAKDDQFKLIPEVLYEHKDLKAEVLTRKATAILQQDLTPGSVLFTFPSKTFEHRTAAYRLIKEQISPLAQFRPLSLYHQKANGDLLLEAKFDNFEAAKLAISHGITHREVVYKATAAKDNNEGKLTRVQMTIVRMPDMTTFLEDLQRSLKYYGKVYQIKKYTVDGFFEDLSRMMYLSAWDIYVPATFREAPPVCHFCRQSGHIRDSCPVLVKRQCFKCRKPGHTAKFCCEEEPTFTEALDEYVAIQKDRADSTVDNQRSTVKAPERRRRTKAAIPTQPASQSTEVTDSQIINLSKNFDSSSQEQDVDQMEIDPKTIQRTSNGSDASKHAPLASSLHMHVDYQQPTAIASSSNDFTSDVLPLRRHSMSSASMSQTPVYHVAHRA</sequence>
<keyword evidence="1" id="KW-0479">Metal-binding</keyword>
<dbReference type="GO" id="GO:0003676">
    <property type="term" value="F:nucleic acid binding"/>
    <property type="evidence" value="ECO:0007669"/>
    <property type="project" value="InterPro"/>
</dbReference>
<feature type="compositionally biased region" description="Polar residues" evidence="2">
    <location>
        <begin position="304"/>
        <end position="315"/>
    </location>
</feature>
<evidence type="ECO:0000256" key="2">
    <source>
        <dbReference type="SAM" id="MobiDB-lite"/>
    </source>
</evidence>
<dbReference type="InterPro" id="IPR001878">
    <property type="entry name" value="Znf_CCHC"/>
</dbReference>
<proteinExistence type="predicted"/>
<dbReference type="PROSITE" id="PS50158">
    <property type="entry name" value="ZF_CCHC"/>
    <property type="match status" value="1"/>
</dbReference>
<comment type="caution">
    <text evidence="4">The sequence shown here is derived from an EMBL/GenBank/DDBJ whole genome shotgun (WGS) entry which is preliminary data.</text>
</comment>
<dbReference type="Proteomes" id="UP001304243">
    <property type="component" value="Unassembled WGS sequence"/>
</dbReference>
<dbReference type="EMBL" id="JASEJX010000012">
    <property type="protein sequence ID" value="KAK4519254.1"/>
    <property type="molecule type" value="Genomic_DNA"/>
</dbReference>
<reference evidence="4 5" key="1">
    <citation type="submission" date="2022-11" db="EMBL/GenBank/DDBJ databases">
        <title>Mucor velutinosus strain NIH1002 WGS.</title>
        <authorList>
            <person name="Subramanian P."/>
            <person name="Mullikin J.C."/>
            <person name="Segre J.A."/>
            <person name="Zelazny A.M."/>
        </authorList>
    </citation>
    <scope>NUCLEOTIDE SEQUENCE [LARGE SCALE GENOMIC DNA]</scope>
    <source>
        <strain evidence="4 5">NIH1002</strain>
    </source>
</reference>
<organism evidence="4 5">
    <name type="scientific">Mucor velutinosus</name>
    <dbReference type="NCBI Taxonomy" id="708070"/>
    <lineage>
        <taxon>Eukaryota</taxon>
        <taxon>Fungi</taxon>
        <taxon>Fungi incertae sedis</taxon>
        <taxon>Mucoromycota</taxon>
        <taxon>Mucoromycotina</taxon>
        <taxon>Mucoromycetes</taxon>
        <taxon>Mucorales</taxon>
        <taxon>Mucorineae</taxon>
        <taxon>Mucoraceae</taxon>
        <taxon>Mucor</taxon>
    </lineage>
</organism>
<protein>
    <recommendedName>
        <fullName evidence="3">CCHC-type domain-containing protein</fullName>
    </recommendedName>
</protein>
<keyword evidence="1" id="KW-0862">Zinc</keyword>
<evidence type="ECO:0000313" key="5">
    <source>
        <dbReference type="Proteomes" id="UP001304243"/>
    </source>
</evidence>
<gene>
    <name evidence="4" type="ORF">ATC70_009486</name>
</gene>
<keyword evidence="1" id="KW-0863">Zinc-finger</keyword>
<evidence type="ECO:0000256" key="1">
    <source>
        <dbReference type="PROSITE-ProRule" id="PRU00047"/>
    </source>
</evidence>
<dbReference type="Gene3D" id="4.10.60.10">
    <property type="entry name" value="Zinc finger, CCHC-type"/>
    <property type="match status" value="1"/>
</dbReference>
<dbReference type="SUPFAM" id="SSF57756">
    <property type="entry name" value="Retrovirus zinc finger-like domains"/>
    <property type="match status" value="1"/>
</dbReference>
<evidence type="ECO:0000259" key="3">
    <source>
        <dbReference type="PROSITE" id="PS50158"/>
    </source>
</evidence>
<dbReference type="RefSeq" id="XP_064685920.1">
    <property type="nucleotide sequence ID" value="XM_064828718.1"/>
</dbReference>
<feature type="region of interest" description="Disordered" evidence="2">
    <location>
        <begin position="277"/>
        <end position="315"/>
    </location>
</feature>
<dbReference type="SMART" id="SM00343">
    <property type="entry name" value="ZnF_C2HC"/>
    <property type="match status" value="2"/>
</dbReference>